<protein>
    <submittedName>
        <fullName evidence="1">Uncharacterized protein</fullName>
    </submittedName>
</protein>
<name>F8H163_STUS2</name>
<dbReference type="HOGENOM" id="CLU_2882687_0_0_6"/>
<evidence type="ECO:0000313" key="2">
    <source>
        <dbReference type="Proteomes" id="UP000008932"/>
    </source>
</evidence>
<dbReference type="KEGG" id="psz:PSTAB_1080"/>
<dbReference type="AlphaFoldDB" id="F8H163"/>
<gene>
    <name evidence="1" type="ordered locus">PSTAB_1080</name>
</gene>
<organism evidence="1 2">
    <name type="scientific">Stutzerimonas stutzeri (strain ATCC 17588 / DSM 5190 / CCUG 11256 / JCM 5965 / LMG 11199 / NBRC 14165 / NCIMB 11358 / Stanier 221)</name>
    <name type="common">Pseudomonas stutzeri</name>
    <dbReference type="NCBI Taxonomy" id="96563"/>
    <lineage>
        <taxon>Bacteria</taxon>
        <taxon>Pseudomonadati</taxon>
        <taxon>Pseudomonadota</taxon>
        <taxon>Gammaproteobacteria</taxon>
        <taxon>Pseudomonadales</taxon>
        <taxon>Pseudomonadaceae</taxon>
        <taxon>Stutzerimonas</taxon>
    </lineage>
</organism>
<proteinExistence type="predicted"/>
<accession>F8H163</accession>
<evidence type="ECO:0000313" key="1">
    <source>
        <dbReference type="EMBL" id="AEJ04361.1"/>
    </source>
</evidence>
<sequence>MRLGLGFVRRARLRHGVGLPFGSGRWGAGGYAGPLVRGLAKDFLECFEHGLLVVELGKNRASV</sequence>
<reference evidence="1 2" key="1">
    <citation type="journal article" date="2011" name="J. Bacteriol.">
        <title>Complete Genome Sequence of the Type Strain Pseudomonas stutzeri CGMCC 1.1803.</title>
        <authorList>
            <person name="Chen M."/>
            <person name="Yan Y."/>
            <person name="Zhang W."/>
            <person name="Lu W."/>
            <person name="Wang J."/>
            <person name="Ping S."/>
            <person name="Lin M."/>
        </authorList>
    </citation>
    <scope>NUCLEOTIDE SEQUENCE [LARGE SCALE GENOMIC DNA]</scope>
    <source>
        <strain evidence="2">ATCC 17588 / DSM 5190 / CCUG 11256 / JCM 5965 / LMG 11199 / NCIMB 11358 / Stanier 221</strain>
    </source>
</reference>
<reference evidence="2" key="3">
    <citation type="submission" date="2011-06" db="EMBL/GenBank/DDBJ databases">
        <title>Complete genome sequence of Pseudomonas stutzeri strain CGMCC 1.1803.</title>
        <authorList>
            <person name="Yan Y."/>
            <person name="Chen M."/>
            <person name="Lu W."/>
            <person name="Zhang W."/>
            <person name="Ping S."/>
            <person name="Lin M."/>
        </authorList>
    </citation>
    <scope>NUCLEOTIDE SEQUENCE [LARGE SCALE GENOMIC DNA]</scope>
    <source>
        <strain evidence="2">ATCC 17588 / DSM 5190 / CCUG 11256 / JCM 5965 / LMG 11199 / NCIMB 11358 / Stanier 221</strain>
    </source>
</reference>
<dbReference type="EMBL" id="CP002881">
    <property type="protein sequence ID" value="AEJ04361.1"/>
    <property type="molecule type" value="Genomic_DNA"/>
</dbReference>
<dbReference type="Proteomes" id="UP000008932">
    <property type="component" value="Chromosome"/>
</dbReference>
<reference key="2">
    <citation type="submission" date="2011-06" db="EMBL/GenBank/DDBJ databases">
        <title>Complete Genome Sequence of Pseudomonas stutzeri Strain CGMCC 1.1803.</title>
        <authorList>
            <person name="Yan Y."/>
            <person name="Chen M."/>
            <person name="Lu W."/>
            <person name="Zhang W."/>
            <person name="Ping S."/>
            <person name="Lin M."/>
        </authorList>
    </citation>
    <scope>NUCLEOTIDE SEQUENCE</scope>
    <source>
        <strain>ATCC 17588</strain>
    </source>
</reference>